<keyword evidence="2" id="KW-1185">Reference proteome</keyword>
<dbReference type="OrthoDB" id="7059249at2"/>
<dbReference type="EMBL" id="OUUY01000147">
    <property type="protein sequence ID" value="SPQ02157.1"/>
    <property type="molecule type" value="Genomic_DNA"/>
</dbReference>
<dbReference type="Proteomes" id="UP000245125">
    <property type="component" value="Unassembled WGS sequence"/>
</dbReference>
<evidence type="ECO:0000313" key="2">
    <source>
        <dbReference type="Proteomes" id="UP000245125"/>
    </source>
</evidence>
<name>A0A2U3QL84_9BACT</name>
<evidence type="ECO:0000313" key="1">
    <source>
        <dbReference type="EMBL" id="SPQ02157.1"/>
    </source>
</evidence>
<protein>
    <recommendedName>
        <fullName evidence="3">Lipoprotein</fullName>
    </recommendedName>
</protein>
<gene>
    <name evidence="1" type="ORF">NBG4_950003</name>
</gene>
<dbReference type="AlphaFoldDB" id="A0A2U3QL84"/>
<sequence length="200" mass="22292">MMNNKVDKILVLALLVVSGCMATRFSNVWKDESVRKGPIKNVLVIALLPSPERSRMVEDEMAKQLKSRGVTSVLSYVEFAGKLPAREEVLSRLGKFGVDSVLVSKFAGKETKSYQDYPDDYKAVLKQWDESGMGVSHALAVPAGERQTYALMSTSLYDAETQKIIWSALTETWVVGMDSRLTSSFVSTVLDRLAEDKFIR</sequence>
<organism evidence="1 2">
    <name type="scientific">Candidatus Sulfobium mesophilum</name>
    <dbReference type="NCBI Taxonomy" id="2016548"/>
    <lineage>
        <taxon>Bacteria</taxon>
        <taxon>Pseudomonadati</taxon>
        <taxon>Nitrospirota</taxon>
        <taxon>Nitrospiria</taxon>
        <taxon>Nitrospirales</taxon>
        <taxon>Nitrospiraceae</taxon>
        <taxon>Candidatus Sulfobium</taxon>
    </lineage>
</organism>
<dbReference type="PROSITE" id="PS51257">
    <property type="entry name" value="PROKAR_LIPOPROTEIN"/>
    <property type="match status" value="1"/>
</dbReference>
<evidence type="ECO:0008006" key="3">
    <source>
        <dbReference type="Google" id="ProtNLM"/>
    </source>
</evidence>
<reference evidence="2" key="1">
    <citation type="submission" date="2018-03" db="EMBL/GenBank/DDBJ databases">
        <authorList>
            <person name="Zecchin S."/>
        </authorList>
    </citation>
    <scope>NUCLEOTIDE SEQUENCE [LARGE SCALE GENOMIC DNA]</scope>
</reference>
<accession>A0A2U3QL84</accession>
<proteinExistence type="predicted"/>